<evidence type="ECO:0000256" key="2">
    <source>
        <dbReference type="ARBA" id="ARBA00023125"/>
    </source>
</evidence>
<dbReference type="EMBL" id="BAAALD010000100">
    <property type="protein sequence ID" value="GAA1116657.1"/>
    <property type="molecule type" value="Genomic_DNA"/>
</dbReference>
<dbReference type="PANTHER" id="PTHR33154">
    <property type="entry name" value="TRANSCRIPTIONAL REGULATOR, ARSR FAMILY"/>
    <property type="match status" value="1"/>
</dbReference>
<organism evidence="5 6">
    <name type="scientific">Kitasatospora arboriphila</name>
    <dbReference type="NCBI Taxonomy" id="258052"/>
    <lineage>
        <taxon>Bacteria</taxon>
        <taxon>Bacillati</taxon>
        <taxon>Actinomycetota</taxon>
        <taxon>Actinomycetes</taxon>
        <taxon>Kitasatosporales</taxon>
        <taxon>Streptomycetaceae</taxon>
        <taxon>Kitasatospora</taxon>
    </lineage>
</organism>
<evidence type="ECO:0000259" key="4">
    <source>
        <dbReference type="PROSITE" id="PS50987"/>
    </source>
</evidence>
<gene>
    <name evidence="5" type="ORF">GCM10009663_66120</name>
</gene>
<dbReference type="RefSeq" id="WP_344627392.1">
    <property type="nucleotide sequence ID" value="NZ_BAAALD010000100.1"/>
</dbReference>
<evidence type="ECO:0000313" key="5">
    <source>
        <dbReference type="EMBL" id="GAA1116657.1"/>
    </source>
</evidence>
<dbReference type="InterPro" id="IPR051081">
    <property type="entry name" value="HTH_MetalResp_TranReg"/>
</dbReference>
<evidence type="ECO:0000256" key="1">
    <source>
        <dbReference type="ARBA" id="ARBA00023015"/>
    </source>
</evidence>
<accession>A0ABN1U423</accession>
<evidence type="ECO:0000313" key="6">
    <source>
        <dbReference type="Proteomes" id="UP001499987"/>
    </source>
</evidence>
<dbReference type="PANTHER" id="PTHR33154:SF12">
    <property type="entry name" value="TRANSCRIPTIONAL REGULATORY PROTEIN"/>
    <property type="match status" value="1"/>
</dbReference>
<keyword evidence="6" id="KW-1185">Reference proteome</keyword>
<evidence type="ECO:0000256" key="3">
    <source>
        <dbReference type="ARBA" id="ARBA00023163"/>
    </source>
</evidence>
<dbReference type="CDD" id="cd00090">
    <property type="entry name" value="HTH_ARSR"/>
    <property type="match status" value="1"/>
</dbReference>
<sequence>MTETRHEACAPFPEPAVGEIRLEAVLHALADPVRLRIVSSLAGCTDQVNCLAFDVPVAKSTLTHHFRVLREAGVIRQVRRGTSKMNSLRSEDLAARFPGLLDSVVAGHRASRYPV</sequence>
<dbReference type="Proteomes" id="UP001499987">
    <property type="component" value="Unassembled WGS sequence"/>
</dbReference>
<protein>
    <submittedName>
        <fullName evidence="5">Helix-turn-helix transcriptional regulator</fullName>
    </submittedName>
</protein>
<dbReference type="InterPro" id="IPR011991">
    <property type="entry name" value="ArsR-like_HTH"/>
</dbReference>
<name>A0ABN1U423_9ACTN</name>
<keyword evidence="3" id="KW-0804">Transcription</keyword>
<dbReference type="Pfam" id="PF01022">
    <property type="entry name" value="HTH_5"/>
    <property type="match status" value="1"/>
</dbReference>
<dbReference type="SUPFAM" id="SSF46785">
    <property type="entry name" value="Winged helix' DNA-binding domain"/>
    <property type="match status" value="1"/>
</dbReference>
<dbReference type="PRINTS" id="PR00778">
    <property type="entry name" value="HTHARSR"/>
</dbReference>
<dbReference type="InterPro" id="IPR036388">
    <property type="entry name" value="WH-like_DNA-bd_sf"/>
</dbReference>
<keyword evidence="2" id="KW-0238">DNA-binding</keyword>
<comment type="caution">
    <text evidence="5">The sequence shown here is derived from an EMBL/GenBank/DDBJ whole genome shotgun (WGS) entry which is preliminary data.</text>
</comment>
<dbReference type="PROSITE" id="PS50987">
    <property type="entry name" value="HTH_ARSR_2"/>
    <property type="match status" value="1"/>
</dbReference>
<dbReference type="Gene3D" id="1.10.10.10">
    <property type="entry name" value="Winged helix-like DNA-binding domain superfamily/Winged helix DNA-binding domain"/>
    <property type="match status" value="1"/>
</dbReference>
<dbReference type="InterPro" id="IPR036390">
    <property type="entry name" value="WH_DNA-bd_sf"/>
</dbReference>
<dbReference type="InterPro" id="IPR001845">
    <property type="entry name" value="HTH_ArsR_DNA-bd_dom"/>
</dbReference>
<proteinExistence type="predicted"/>
<feature type="domain" description="HTH arsR-type" evidence="4">
    <location>
        <begin position="14"/>
        <end position="108"/>
    </location>
</feature>
<dbReference type="SMART" id="SM00418">
    <property type="entry name" value="HTH_ARSR"/>
    <property type="match status" value="1"/>
</dbReference>
<reference evidence="5 6" key="1">
    <citation type="journal article" date="2019" name="Int. J. Syst. Evol. Microbiol.">
        <title>The Global Catalogue of Microorganisms (GCM) 10K type strain sequencing project: providing services to taxonomists for standard genome sequencing and annotation.</title>
        <authorList>
            <consortium name="The Broad Institute Genomics Platform"/>
            <consortium name="The Broad Institute Genome Sequencing Center for Infectious Disease"/>
            <person name="Wu L."/>
            <person name="Ma J."/>
        </authorList>
    </citation>
    <scope>NUCLEOTIDE SEQUENCE [LARGE SCALE GENOMIC DNA]</scope>
    <source>
        <strain evidence="5 6">JCM 13002</strain>
    </source>
</reference>
<keyword evidence="1" id="KW-0805">Transcription regulation</keyword>